<organism evidence="13 14">
    <name type="scientific">Miniimonas arenae</name>
    <dbReference type="NCBI Taxonomy" id="676201"/>
    <lineage>
        <taxon>Bacteria</taxon>
        <taxon>Bacillati</taxon>
        <taxon>Actinomycetota</taxon>
        <taxon>Actinomycetes</taxon>
        <taxon>Micrococcales</taxon>
        <taxon>Beutenbergiaceae</taxon>
        <taxon>Miniimonas</taxon>
    </lineage>
</organism>
<evidence type="ECO:0000256" key="4">
    <source>
        <dbReference type="ARBA" id="ARBA00022730"/>
    </source>
</evidence>
<gene>
    <name evidence="13" type="primary">rsgA</name>
    <name evidence="13" type="ORF">FH969_12580</name>
</gene>
<dbReference type="Gene3D" id="1.10.40.50">
    <property type="entry name" value="Probable gtpase engc, domain 3"/>
    <property type="match status" value="1"/>
</dbReference>
<evidence type="ECO:0000256" key="2">
    <source>
        <dbReference type="ARBA" id="ARBA00022517"/>
    </source>
</evidence>
<evidence type="ECO:0000256" key="6">
    <source>
        <dbReference type="ARBA" id="ARBA00022801"/>
    </source>
</evidence>
<keyword evidence="7" id="KW-0862">Zinc</keyword>
<accession>A0A5C5BAL5</accession>
<dbReference type="RefSeq" id="WP_139987457.1">
    <property type="nucleotide sequence ID" value="NZ_VENP01000057.1"/>
</dbReference>
<dbReference type="HAMAP" id="MF_01820">
    <property type="entry name" value="GTPase_RsgA"/>
    <property type="match status" value="1"/>
</dbReference>
<evidence type="ECO:0000259" key="12">
    <source>
        <dbReference type="PROSITE" id="PS51721"/>
    </source>
</evidence>
<dbReference type="PANTHER" id="PTHR32120">
    <property type="entry name" value="SMALL RIBOSOMAL SUBUNIT BIOGENESIS GTPASE RSGA"/>
    <property type="match status" value="1"/>
</dbReference>
<dbReference type="SUPFAM" id="SSF52540">
    <property type="entry name" value="P-loop containing nucleoside triphosphate hydrolases"/>
    <property type="match status" value="1"/>
</dbReference>
<keyword evidence="8" id="KW-0694">RNA-binding</keyword>
<dbReference type="CDD" id="cd01854">
    <property type="entry name" value="YjeQ_EngC"/>
    <property type="match status" value="1"/>
</dbReference>
<keyword evidence="4" id="KW-0699">rRNA-binding</keyword>
<dbReference type="GO" id="GO:0005525">
    <property type="term" value="F:GTP binding"/>
    <property type="evidence" value="ECO:0007669"/>
    <property type="project" value="UniProtKB-KW"/>
</dbReference>
<dbReference type="Proteomes" id="UP000313849">
    <property type="component" value="Unassembled WGS sequence"/>
</dbReference>
<evidence type="ECO:0000256" key="5">
    <source>
        <dbReference type="ARBA" id="ARBA00022741"/>
    </source>
</evidence>
<dbReference type="PROSITE" id="PS50936">
    <property type="entry name" value="ENGC_GTPASE"/>
    <property type="match status" value="1"/>
</dbReference>
<dbReference type="InterPro" id="IPR010914">
    <property type="entry name" value="RsgA_GTPase_dom"/>
</dbReference>
<evidence type="ECO:0000259" key="11">
    <source>
        <dbReference type="PROSITE" id="PS50936"/>
    </source>
</evidence>
<dbReference type="EMBL" id="VENP01000057">
    <property type="protein sequence ID" value="TNU73227.1"/>
    <property type="molecule type" value="Genomic_DNA"/>
</dbReference>
<dbReference type="GO" id="GO:0046872">
    <property type="term" value="F:metal ion binding"/>
    <property type="evidence" value="ECO:0007669"/>
    <property type="project" value="UniProtKB-KW"/>
</dbReference>
<evidence type="ECO:0000256" key="7">
    <source>
        <dbReference type="ARBA" id="ARBA00022833"/>
    </source>
</evidence>
<evidence type="ECO:0000256" key="1">
    <source>
        <dbReference type="ARBA" id="ARBA00022490"/>
    </source>
</evidence>
<feature type="domain" description="EngC GTPase" evidence="11">
    <location>
        <begin position="101"/>
        <end position="250"/>
    </location>
</feature>
<protein>
    <submittedName>
        <fullName evidence="13">Ribosome small subunit-dependent GTPase A</fullName>
    </submittedName>
</protein>
<name>A0A5C5BAL5_9MICO</name>
<keyword evidence="3" id="KW-0479">Metal-binding</keyword>
<dbReference type="GO" id="GO:0003924">
    <property type="term" value="F:GTPase activity"/>
    <property type="evidence" value="ECO:0007669"/>
    <property type="project" value="InterPro"/>
</dbReference>
<dbReference type="GO" id="GO:0019843">
    <property type="term" value="F:rRNA binding"/>
    <property type="evidence" value="ECO:0007669"/>
    <property type="project" value="UniProtKB-KW"/>
</dbReference>
<sequence>DPAERAASPEPGPDLPDGVDPAERAASPASGPAAPARRTVALRPGGVLGAVVGEPQAPAVGDRVVEAPTATDAERVLLAPRTSELVRDSADRSASFQVLAANVDVVLVVEHLDPEPKIGRLERLGTLAWNAGATPLAVLTKADLVTDATDWVADVEAALPGVTVLPVSATTGEGVDALRDLLEPGTTVVVVGPSGAGKSTLVNALAGAEVMATGERRGDGKGRHTTTHRELVPLPLPRGAAWLVDTPGLRTIGLVASEDSVASTFSDVAAIAERCRFGDCAHDGEPGCAVQAALADGSLPQRRYDSWQTQLREARYAARRNDARLAAQESAQWRRRTMQMREYLKVSGKGRH</sequence>
<keyword evidence="1" id="KW-0963">Cytoplasm</keyword>
<dbReference type="InterPro" id="IPR027417">
    <property type="entry name" value="P-loop_NTPase"/>
</dbReference>
<keyword evidence="9" id="KW-0342">GTP-binding</keyword>
<proteinExistence type="inferred from homology"/>
<evidence type="ECO:0000256" key="9">
    <source>
        <dbReference type="ARBA" id="ARBA00023134"/>
    </source>
</evidence>
<feature type="compositionally biased region" description="Low complexity" evidence="10">
    <location>
        <begin position="24"/>
        <end position="38"/>
    </location>
</feature>
<dbReference type="InterPro" id="IPR030378">
    <property type="entry name" value="G_CP_dom"/>
</dbReference>
<dbReference type="PROSITE" id="PS51721">
    <property type="entry name" value="G_CP"/>
    <property type="match status" value="1"/>
</dbReference>
<feature type="non-terminal residue" evidence="13">
    <location>
        <position position="1"/>
    </location>
</feature>
<dbReference type="GO" id="GO:0042254">
    <property type="term" value="P:ribosome biogenesis"/>
    <property type="evidence" value="ECO:0007669"/>
    <property type="project" value="UniProtKB-KW"/>
</dbReference>
<evidence type="ECO:0000313" key="14">
    <source>
        <dbReference type="Proteomes" id="UP000313849"/>
    </source>
</evidence>
<keyword evidence="2" id="KW-0690">Ribosome biogenesis</keyword>
<evidence type="ECO:0000313" key="13">
    <source>
        <dbReference type="EMBL" id="TNU73227.1"/>
    </source>
</evidence>
<keyword evidence="6" id="KW-0378">Hydrolase</keyword>
<feature type="domain" description="CP-type G" evidence="12">
    <location>
        <begin position="87"/>
        <end position="252"/>
    </location>
</feature>
<feature type="region of interest" description="Disordered" evidence="10">
    <location>
        <begin position="1"/>
        <end position="38"/>
    </location>
</feature>
<evidence type="ECO:0000256" key="10">
    <source>
        <dbReference type="SAM" id="MobiDB-lite"/>
    </source>
</evidence>
<dbReference type="InterPro" id="IPR004881">
    <property type="entry name" value="Ribosome_biogen_GTPase_RsgA"/>
</dbReference>
<dbReference type="Pfam" id="PF03193">
    <property type="entry name" value="RsgA_GTPase"/>
    <property type="match status" value="1"/>
</dbReference>
<dbReference type="OrthoDB" id="9809485at2"/>
<evidence type="ECO:0000256" key="3">
    <source>
        <dbReference type="ARBA" id="ARBA00022723"/>
    </source>
</evidence>
<dbReference type="PANTHER" id="PTHR32120:SF10">
    <property type="entry name" value="SMALL RIBOSOMAL SUBUNIT BIOGENESIS GTPASE RSGA"/>
    <property type="match status" value="1"/>
</dbReference>
<evidence type="ECO:0000256" key="8">
    <source>
        <dbReference type="ARBA" id="ARBA00022884"/>
    </source>
</evidence>
<dbReference type="AlphaFoldDB" id="A0A5C5BAL5"/>
<reference evidence="13 14" key="1">
    <citation type="submission" date="2019-06" db="EMBL/GenBank/DDBJ databases">
        <title>Draft genome sequence of Miniimonas arenae KCTC 19750T isolated from sea sand.</title>
        <authorList>
            <person name="Park S.-J."/>
        </authorList>
    </citation>
    <scope>NUCLEOTIDE SEQUENCE [LARGE SCALE GENOMIC DNA]</scope>
    <source>
        <strain evidence="13 14">KCTC 19750</strain>
    </source>
</reference>
<keyword evidence="5" id="KW-0547">Nucleotide-binding</keyword>
<comment type="caution">
    <text evidence="13">The sequence shown here is derived from an EMBL/GenBank/DDBJ whole genome shotgun (WGS) entry which is preliminary data.</text>
</comment>
<keyword evidence="14" id="KW-1185">Reference proteome</keyword>
<dbReference type="Gene3D" id="3.40.50.300">
    <property type="entry name" value="P-loop containing nucleotide triphosphate hydrolases"/>
    <property type="match status" value="1"/>
</dbReference>
<dbReference type="NCBIfam" id="TIGR00157">
    <property type="entry name" value="ribosome small subunit-dependent GTPase A"/>
    <property type="match status" value="1"/>
</dbReference>